<dbReference type="Proteomes" id="UP000016843">
    <property type="component" value="Unassembled WGS sequence"/>
</dbReference>
<evidence type="ECO:0000313" key="1">
    <source>
        <dbReference type="EMBL" id="ERM80231.1"/>
    </source>
</evidence>
<dbReference type="EMBL" id="AWXR01000129">
    <property type="protein sequence ID" value="ERM80231.1"/>
    <property type="molecule type" value="Genomic_DNA"/>
</dbReference>
<proteinExistence type="predicted"/>
<name>U5BUH0_9BACT</name>
<reference evidence="1 2" key="1">
    <citation type="journal article" date="2013" name="Genome Announc.">
        <title>Draft Genome Sequence of the Psychrophilic and Alkaliphilic Rhodonellum psychrophilum Strain GCM71T.</title>
        <authorList>
            <person name="Hauptmann A.L."/>
            <person name="Glaring M.A."/>
            <person name="Hallin P.F."/>
            <person name="Prieme A."/>
            <person name="Stougaard P."/>
        </authorList>
    </citation>
    <scope>NUCLEOTIDE SEQUENCE [LARGE SCALE GENOMIC DNA]</scope>
    <source>
        <strain evidence="1 2">GCM71</strain>
    </source>
</reference>
<keyword evidence="2" id="KW-1185">Reference proteome</keyword>
<comment type="caution">
    <text evidence="1">The sequence shown here is derived from an EMBL/GenBank/DDBJ whole genome shotgun (WGS) entry which is preliminary data.</text>
</comment>
<sequence length="46" mass="5240">MSKRQNPIPAVAIGPPGFSKFLRLGPNEWDPYEYQTGFPIFVPFTQ</sequence>
<dbReference type="AlphaFoldDB" id="U5BUH0"/>
<gene>
    <name evidence="1" type="ORF">P872_14070</name>
</gene>
<evidence type="ECO:0000313" key="2">
    <source>
        <dbReference type="Proteomes" id="UP000016843"/>
    </source>
</evidence>
<dbReference type="RefSeq" id="WP_022582401.1">
    <property type="nucleotide sequence ID" value="NZ_AWXR01000129.1"/>
</dbReference>
<accession>U5BUH0</accession>
<organism evidence="1 2">
    <name type="scientific">Rhodonellum psychrophilum GCM71 = DSM 17998</name>
    <dbReference type="NCBI Taxonomy" id="1123057"/>
    <lineage>
        <taxon>Bacteria</taxon>
        <taxon>Pseudomonadati</taxon>
        <taxon>Bacteroidota</taxon>
        <taxon>Cytophagia</taxon>
        <taxon>Cytophagales</taxon>
        <taxon>Cytophagaceae</taxon>
        <taxon>Rhodonellum</taxon>
    </lineage>
</organism>
<protein>
    <submittedName>
        <fullName evidence="1">Uncharacterized protein</fullName>
    </submittedName>
</protein>